<evidence type="ECO:0000313" key="1">
    <source>
        <dbReference type="EMBL" id="OZV66603.1"/>
    </source>
</evidence>
<name>A0A265UMQ9_9FLAO</name>
<dbReference type="AlphaFoldDB" id="A0A265UMQ9"/>
<dbReference type="InterPro" id="IPR045444">
    <property type="entry name" value="DUF6503"/>
</dbReference>
<evidence type="ECO:0000313" key="2">
    <source>
        <dbReference type="Proteomes" id="UP000216840"/>
    </source>
</evidence>
<accession>A0A265UMQ9</accession>
<dbReference type="Pfam" id="PF20113">
    <property type="entry name" value="DUF6503"/>
    <property type="match status" value="1"/>
</dbReference>
<reference evidence="1 2" key="1">
    <citation type="submission" date="2017-05" db="EMBL/GenBank/DDBJ databases">
        <title>The draft genome sequence of Idiomarina salinarum WNB302.</title>
        <authorList>
            <person name="Sun Y."/>
            <person name="Chen B."/>
            <person name="Du Z."/>
        </authorList>
    </citation>
    <scope>NUCLEOTIDE SEQUENCE [LARGE SCALE GENOMIC DNA]</scope>
    <source>
        <strain evidence="1 2">WNB302</strain>
    </source>
</reference>
<keyword evidence="2" id="KW-1185">Reference proteome</keyword>
<dbReference type="Proteomes" id="UP000216840">
    <property type="component" value="Unassembled WGS sequence"/>
</dbReference>
<dbReference type="RefSeq" id="WP_094969349.1">
    <property type="nucleotide sequence ID" value="NZ_NGJN01000009.1"/>
</dbReference>
<proteinExistence type="predicted"/>
<gene>
    <name evidence="1" type="ORF">CA834_14005</name>
</gene>
<protein>
    <submittedName>
        <fullName evidence="1">Deoxyribose-phosphate aldolase</fullName>
    </submittedName>
</protein>
<sequence length="252" mass="28949">MKLWTFVFLLVCLSCKNDKKPAEQSAIEIIQKSIEVSGGELFSSSVIGFQFRDYFYRAKRNNGSFVLTRSTVNENQDSIFDILDNTGFKRIINRAPVQVADSMAKKYAASVNSVHYFSVLPYGLDAPAVNHKLLGVENIKDENYYKIEVTFDKKGGGEDYEDVFIYWVNKNTFKVDYLAYSYNEEDGVGMRFREAYNERYVNGLRFVDYNNYKPKAGPVDLMDLGSAFKNNQLDLLSKIELKNISVNLIQRQ</sequence>
<dbReference type="OrthoDB" id="982433at2"/>
<comment type="caution">
    <text evidence="1">The sequence shown here is derived from an EMBL/GenBank/DDBJ whole genome shotgun (WGS) entry which is preliminary data.</text>
</comment>
<organism evidence="1 2">
    <name type="scientific">Winogradskyella aurantia</name>
    <dbReference type="NCBI Taxonomy" id="1915063"/>
    <lineage>
        <taxon>Bacteria</taxon>
        <taxon>Pseudomonadati</taxon>
        <taxon>Bacteroidota</taxon>
        <taxon>Flavobacteriia</taxon>
        <taxon>Flavobacteriales</taxon>
        <taxon>Flavobacteriaceae</taxon>
        <taxon>Winogradskyella</taxon>
    </lineage>
</organism>
<dbReference type="EMBL" id="NGJN01000009">
    <property type="protein sequence ID" value="OZV66603.1"/>
    <property type="molecule type" value="Genomic_DNA"/>
</dbReference>